<dbReference type="Proteomes" id="UP001345963">
    <property type="component" value="Unassembled WGS sequence"/>
</dbReference>
<sequence length="460" mass="53058">MAVKKKSDMANRAVTPDKEHCLYLTQIRFLDEQLERFQLRCDEIKKQNKDIVLKSSALQKDMCDILEYLQHFLTELEKEEKELMEPMEKQLQDDRKEKKALELLVSQEKQELQEKSDKLSSGSDMQAARLEDQKVQLIHLEQQMLMQKSLDQKLKHLDDQHSAMVMKLYTEQRDVVEEKKKTVMSSIKLKVSAMIEEETAEHRKMLMEVKSLSEKSYLLQCSKTMEQDRVKSLCRTVIKLRIMTYKLSRKIFSLRKESVMLAKRCKLLTGHIEELQSSTESLQAYKEAYRQCLTSVSEECRQRASVAVLLEERLQRERSWVRKLEGDLRRAASVLTAIATDPKKIPGAQVKMHKLLQVLDTSELQERGSSLSESSGKISGELKPQTPEVEAASTDTENISKDPLFLMAKLRPGDLWLVPGPTWEPRGAAPSLSSQAPGRRVKLPPIKQSLWQTALREWMG</sequence>
<feature type="region of interest" description="Disordered" evidence="2">
    <location>
        <begin position="366"/>
        <end position="395"/>
    </location>
</feature>
<proteinExistence type="predicted"/>
<organism evidence="3 4">
    <name type="scientific">Ataeniobius toweri</name>
    <dbReference type="NCBI Taxonomy" id="208326"/>
    <lineage>
        <taxon>Eukaryota</taxon>
        <taxon>Metazoa</taxon>
        <taxon>Chordata</taxon>
        <taxon>Craniata</taxon>
        <taxon>Vertebrata</taxon>
        <taxon>Euteleostomi</taxon>
        <taxon>Actinopterygii</taxon>
        <taxon>Neopterygii</taxon>
        <taxon>Teleostei</taxon>
        <taxon>Neoteleostei</taxon>
        <taxon>Acanthomorphata</taxon>
        <taxon>Ovalentaria</taxon>
        <taxon>Atherinomorphae</taxon>
        <taxon>Cyprinodontiformes</taxon>
        <taxon>Goodeidae</taxon>
        <taxon>Ataeniobius</taxon>
    </lineage>
</organism>
<dbReference type="EMBL" id="JAHUTI010079636">
    <property type="protein sequence ID" value="MED6257850.1"/>
    <property type="molecule type" value="Genomic_DNA"/>
</dbReference>
<gene>
    <name evidence="3" type="ORF">ATANTOWER_032524</name>
</gene>
<evidence type="ECO:0000256" key="1">
    <source>
        <dbReference type="SAM" id="Coils"/>
    </source>
</evidence>
<keyword evidence="1" id="KW-0175">Coiled coil</keyword>
<reference evidence="3 4" key="1">
    <citation type="submission" date="2021-07" db="EMBL/GenBank/DDBJ databases">
        <authorList>
            <person name="Palmer J.M."/>
        </authorList>
    </citation>
    <scope>NUCLEOTIDE SEQUENCE [LARGE SCALE GENOMIC DNA]</scope>
    <source>
        <strain evidence="3 4">AT_MEX2019</strain>
        <tissue evidence="3">Muscle</tissue>
    </source>
</reference>
<evidence type="ECO:0008006" key="5">
    <source>
        <dbReference type="Google" id="ProtNLM"/>
    </source>
</evidence>
<feature type="compositionally biased region" description="Low complexity" evidence="2">
    <location>
        <begin position="367"/>
        <end position="382"/>
    </location>
</feature>
<feature type="coiled-coil region" evidence="1">
    <location>
        <begin position="91"/>
        <end position="118"/>
    </location>
</feature>
<evidence type="ECO:0000256" key="2">
    <source>
        <dbReference type="SAM" id="MobiDB-lite"/>
    </source>
</evidence>
<evidence type="ECO:0000313" key="3">
    <source>
        <dbReference type="EMBL" id="MED6257850.1"/>
    </source>
</evidence>
<accession>A0ABU7C7M4</accession>
<keyword evidence="4" id="KW-1185">Reference proteome</keyword>
<protein>
    <recommendedName>
        <fullName evidence="5">Cilia- and flagella-associated protein 157</fullName>
    </recommendedName>
</protein>
<name>A0ABU7C7M4_9TELE</name>
<comment type="caution">
    <text evidence="3">The sequence shown here is derived from an EMBL/GenBank/DDBJ whole genome shotgun (WGS) entry which is preliminary data.</text>
</comment>
<evidence type="ECO:0000313" key="4">
    <source>
        <dbReference type="Proteomes" id="UP001345963"/>
    </source>
</evidence>